<organism evidence="2 3">
    <name type="scientific">Clytia hemisphaerica</name>
    <dbReference type="NCBI Taxonomy" id="252671"/>
    <lineage>
        <taxon>Eukaryota</taxon>
        <taxon>Metazoa</taxon>
        <taxon>Cnidaria</taxon>
        <taxon>Hydrozoa</taxon>
        <taxon>Hydroidolina</taxon>
        <taxon>Leptothecata</taxon>
        <taxon>Obeliida</taxon>
        <taxon>Clytiidae</taxon>
        <taxon>Clytia</taxon>
    </lineage>
</organism>
<dbReference type="PRINTS" id="PR01438">
    <property type="entry name" value="UNVRSLSTRESS"/>
</dbReference>
<dbReference type="PANTHER" id="PTHR46989">
    <property type="entry name" value="USP DOMAIN-CONTAINING PROTEIN"/>
    <property type="match status" value="1"/>
</dbReference>
<dbReference type="PANTHER" id="PTHR46989:SF3">
    <property type="entry name" value="USPA DOMAIN-CONTAINING PROTEIN"/>
    <property type="match status" value="1"/>
</dbReference>
<evidence type="ECO:0000259" key="1">
    <source>
        <dbReference type="Pfam" id="PF00582"/>
    </source>
</evidence>
<proteinExistence type="predicted"/>
<dbReference type="InterPro" id="IPR006015">
    <property type="entry name" value="Universal_stress_UspA"/>
</dbReference>
<dbReference type="InterPro" id="IPR014729">
    <property type="entry name" value="Rossmann-like_a/b/a_fold"/>
</dbReference>
<evidence type="ECO:0000313" key="3">
    <source>
        <dbReference type="Proteomes" id="UP000594262"/>
    </source>
</evidence>
<dbReference type="OrthoDB" id="843225at2759"/>
<dbReference type="AlphaFoldDB" id="A0A7M5VFN3"/>
<dbReference type="Pfam" id="PF00582">
    <property type="entry name" value="Usp"/>
    <property type="match status" value="1"/>
</dbReference>
<dbReference type="GeneID" id="136803014"/>
<dbReference type="InterPro" id="IPR006016">
    <property type="entry name" value="UspA"/>
</dbReference>
<dbReference type="Proteomes" id="UP000594262">
    <property type="component" value="Unplaced"/>
</dbReference>
<reference evidence="2" key="1">
    <citation type="submission" date="2021-01" db="UniProtKB">
        <authorList>
            <consortium name="EnsemblMetazoa"/>
        </authorList>
    </citation>
    <scope>IDENTIFICATION</scope>
</reference>
<dbReference type="SUPFAM" id="SSF52402">
    <property type="entry name" value="Adenine nucleotide alpha hydrolases-like"/>
    <property type="match status" value="1"/>
</dbReference>
<name>A0A7M5VFN3_9CNID</name>
<dbReference type="RefSeq" id="XP_066915862.1">
    <property type="nucleotide sequence ID" value="XM_067059761.1"/>
</dbReference>
<protein>
    <recommendedName>
        <fullName evidence="1">UspA domain-containing protein</fullName>
    </recommendedName>
</protein>
<sequence>MAQVKRKVLIPVDGSEDSQGAFDFYIDNLMKKDDEVEILHIQHTPHLSVLSLHDPMNIPVEEWSHKLKDEVKKSQALIAHYEMLCEQKHLAKKSLLGSGKPGEAICEKAKECGADMIVMGSRGQNAVRRTFVGSVSDYVLHHAHIPITIVPRK</sequence>
<keyword evidence="3" id="KW-1185">Reference proteome</keyword>
<evidence type="ECO:0000313" key="2">
    <source>
        <dbReference type="EnsemblMetazoa" id="CLYHEMP011025.1"/>
    </source>
</evidence>
<dbReference type="Gene3D" id="3.40.50.620">
    <property type="entry name" value="HUPs"/>
    <property type="match status" value="1"/>
</dbReference>
<feature type="domain" description="UspA" evidence="1">
    <location>
        <begin position="6"/>
        <end position="151"/>
    </location>
</feature>
<accession>A0A7M5VFN3</accession>
<dbReference type="EnsemblMetazoa" id="CLYHEMT011025.1">
    <property type="protein sequence ID" value="CLYHEMP011025.1"/>
    <property type="gene ID" value="CLYHEMG011025"/>
</dbReference>
<dbReference type="CDD" id="cd23659">
    <property type="entry name" value="USP_At3g01520-like"/>
    <property type="match status" value="1"/>
</dbReference>